<reference evidence="1 2" key="1">
    <citation type="submission" date="2019-09" db="EMBL/GenBank/DDBJ databases">
        <title>NBRP : Genome information of microbial organism related human and environment.</title>
        <authorList>
            <person name="Hattori M."/>
            <person name="Oshima K."/>
            <person name="Inaba H."/>
            <person name="Suda W."/>
            <person name="Sakamoto M."/>
            <person name="Iino T."/>
            <person name="Kitahara M."/>
            <person name="Oshida Y."/>
            <person name="Iida T."/>
            <person name="Kudo T."/>
            <person name="Itoh T."/>
            <person name="Ohkuma M."/>
        </authorList>
    </citation>
    <scope>NUCLEOTIDE SEQUENCE [LARGE SCALE GENOMIC DNA]</scope>
    <source>
        <strain evidence="1 2">Q-1</strain>
    </source>
</reference>
<dbReference type="Pfam" id="PF11288">
    <property type="entry name" value="DUF3089"/>
    <property type="match status" value="1"/>
</dbReference>
<proteinExistence type="predicted"/>
<protein>
    <submittedName>
        <fullName evidence="1">Uncharacterized protein</fullName>
    </submittedName>
</protein>
<dbReference type="Proteomes" id="UP000324996">
    <property type="component" value="Unassembled WGS sequence"/>
</dbReference>
<evidence type="ECO:0000313" key="2">
    <source>
        <dbReference type="Proteomes" id="UP000324996"/>
    </source>
</evidence>
<accession>A0A5A7NAA2</accession>
<comment type="caution">
    <text evidence="1">The sequence shown here is derived from an EMBL/GenBank/DDBJ whole genome shotgun (WGS) entry which is preliminary data.</text>
</comment>
<dbReference type="EMBL" id="BKCN01000018">
    <property type="protein sequence ID" value="GER05152.1"/>
    <property type="molecule type" value="Genomic_DNA"/>
</dbReference>
<gene>
    <name evidence="1" type="ORF">JCM17846_28340</name>
</gene>
<organism evidence="1 2">
    <name type="scientific">Iodidimonas nitroreducens</name>
    <dbReference type="NCBI Taxonomy" id="1236968"/>
    <lineage>
        <taxon>Bacteria</taxon>
        <taxon>Pseudomonadati</taxon>
        <taxon>Pseudomonadota</taxon>
        <taxon>Alphaproteobacteria</taxon>
        <taxon>Iodidimonadales</taxon>
        <taxon>Iodidimonadaceae</taxon>
        <taxon>Iodidimonas</taxon>
    </lineage>
</organism>
<dbReference type="InterPro" id="IPR021440">
    <property type="entry name" value="DUF3089"/>
</dbReference>
<name>A0A5A7NAA2_9PROT</name>
<sequence>MLAYRDIDAAFDAFLAMRGSDRPFLLVGHSRELYWEVFS</sequence>
<evidence type="ECO:0000313" key="1">
    <source>
        <dbReference type="EMBL" id="GER05152.1"/>
    </source>
</evidence>
<keyword evidence="2" id="KW-1185">Reference proteome</keyword>
<dbReference type="AlphaFoldDB" id="A0A5A7NAA2"/>